<reference evidence="2" key="1">
    <citation type="submission" date="2015-04" db="UniProtKB">
        <authorList>
            <consortium name="EnsemblPlants"/>
        </authorList>
    </citation>
    <scope>IDENTIFICATION</scope>
</reference>
<organism evidence="2">
    <name type="scientific">Oryza punctata</name>
    <name type="common">Red rice</name>
    <dbReference type="NCBI Taxonomy" id="4537"/>
    <lineage>
        <taxon>Eukaryota</taxon>
        <taxon>Viridiplantae</taxon>
        <taxon>Streptophyta</taxon>
        <taxon>Embryophyta</taxon>
        <taxon>Tracheophyta</taxon>
        <taxon>Spermatophyta</taxon>
        <taxon>Magnoliopsida</taxon>
        <taxon>Liliopsida</taxon>
        <taxon>Poales</taxon>
        <taxon>Poaceae</taxon>
        <taxon>BOP clade</taxon>
        <taxon>Oryzoideae</taxon>
        <taxon>Oryzeae</taxon>
        <taxon>Oryzinae</taxon>
        <taxon>Oryza</taxon>
    </lineage>
</organism>
<protein>
    <submittedName>
        <fullName evidence="2">Uncharacterized protein</fullName>
    </submittedName>
</protein>
<dbReference type="EnsemblPlants" id="OPUNC12G07480.1">
    <property type="protein sequence ID" value="OPUNC12G07480.1"/>
    <property type="gene ID" value="OPUNC12G07480"/>
</dbReference>
<keyword evidence="3" id="KW-1185">Reference proteome</keyword>
<evidence type="ECO:0000313" key="3">
    <source>
        <dbReference type="Proteomes" id="UP000026962"/>
    </source>
</evidence>
<evidence type="ECO:0000313" key="2">
    <source>
        <dbReference type="EnsemblPlants" id="OPUNC12G07480.1"/>
    </source>
</evidence>
<evidence type="ECO:0000256" key="1">
    <source>
        <dbReference type="SAM" id="MobiDB-lite"/>
    </source>
</evidence>
<sequence>MASALPRADPTEVAAVAFPVGGSSGPLPPPPLPEDSPADTVASAASPLDPTAETTSAAPVGGSGQGDCG</sequence>
<accession>A0A0E0ML86</accession>
<name>A0A0E0ML86_ORYPU</name>
<reference evidence="2" key="2">
    <citation type="submission" date="2018-05" db="EMBL/GenBank/DDBJ databases">
        <title>OpunRS2 (Oryza punctata Reference Sequence Version 2).</title>
        <authorList>
            <person name="Zhang J."/>
            <person name="Kudrna D."/>
            <person name="Lee S."/>
            <person name="Talag J."/>
            <person name="Welchert J."/>
            <person name="Wing R.A."/>
        </authorList>
    </citation>
    <scope>NUCLEOTIDE SEQUENCE [LARGE SCALE GENOMIC DNA]</scope>
</reference>
<feature type="region of interest" description="Disordered" evidence="1">
    <location>
        <begin position="19"/>
        <end position="69"/>
    </location>
</feature>
<dbReference type="AlphaFoldDB" id="A0A0E0ML86"/>
<dbReference type="Proteomes" id="UP000026962">
    <property type="component" value="Chromosome 12"/>
</dbReference>
<dbReference type="HOGENOM" id="CLU_2780251_0_0_1"/>
<dbReference type="Gramene" id="OPUNC12G07480.1">
    <property type="protein sequence ID" value="OPUNC12G07480.1"/>
    <property type="gene ID" value="OPUNC12G07480"/>
</dbReference>
<proteinExistence type="predicted"/>